<keyword evidence="3" id="KW-1185">Reference proteome</keyword>
<feature type="chain" id="PRO_5042199538" evidence="1">
    <location>
        <begin position="19"/>
        <end position="97"/>
    </location>
</feature>
<proteinExistence type="predicted"/>
<gene>
    <name evidence="2" type="ORF">LSH36_286g01017</name>
</gene>
<reference evidence="2" key="1">
    <citation type="journal article" date="2023" name="Mol. Biol. Evol.">
        <title>Third-Generation Sequencing Reveals the Adaptive Role of the Epigenome in Three Deep-Sea Polychaetes.</title>
        <authorList>
            <person name="Perez M."/>
            <person name="Aroh O."/>
            <person name="Sun Y."/>
            <person name="Lan Y."/>
            <person name="Juniper S.K."/>
            <person name="Young C.R."/>
            <person name="Angers B."/>
            <person name="Qian P.Y."/>
        </authorList>
    </citation>
    <scope>NUCLEOTIDE SEQUENCE</scope>
    <source>
        <strain evidence="2">P08H-3</strain>
    </source>
</reference>
<keyword evidence="1" id="KW-0732">Signal</keyword>
<sequence>MSMGFDVMLFGTILVVLCLCVPGQITERETSYPKKIFIQSGACQAVSALLYQFTTSGKRTAPYLQGPLNYFLIPEMFVLRYLSFCNLYQYAIICIFK</sequence>
<evidence type="ECO:0000313" key="3">
    <source>
        <dbReference type="Proteomes" id="UP001208570"/>
    </source>
</evidence>
<dbReference type="Proteomes" id="UP001208570">
    <property type="component" value="Unassembled WGS sequence"/>
</dbReference>
<feature type="signal peptide" evidence="1">
    <location>
        <begin position="1"/>
        <end position="18"/>
    </location>
</feature>
<accession>A0AAD9JJD7</accession>
<organism evidence="2 3">
    <name type="scientific">Paralvinella palmiformis</name>
    <dbReference type="NCBI Taxonomy" id="53620"/>
    <lineage>
        <taxon>Eukaryota</taxon>
        <taxon>Metazoa</taxon>
        <taxon>Spiralia</taxon>
        <taxon>Lophotrochozoa</taxon>
        <taxon>Annelida</taxon>
        <taxon>Polychaeta</taxon>
        <taxon>Sedentaria</taxon>
        <taxon>Canalipalpata</taxon>
        <taxon>Terebellida</taxon>
        <taxon>Terebelliformia</taxon>
        <taxon>Alvinellidae</taxon>
        <taxon>Paralvinella</taxon>
    </lineage>
</organism>
<dbReference type="AlphaFoldDB" id="A0AAD9JJD7"/>
<evidence type="ECO:0000256" key="1">
    <source>
        <dbReference type="SAM" id="SignalP"/>
    </source>
</evidence>
<protein>
    <submittedName>
        <fullName evidence="2">Uncharacterized protein</fullName>
    </submittedName>
</protein>
<name>A0AAD9JJD7_9ANNE</name>
<evidence type="ECO:0000313" key="2">
    <source>
        <dbReference type="EMBL" id="KAK2153782.1"/>
    </source>
</evidence>
<comment type="caution">
    <text evidence="2">The sequence shown here is derived from an EMBL/GenBank/DDBJ whole genome shotgun (WGS) entry which is preliminary data.</text>
</comment>
<dbReference type="EMBL" id="JAODUP010000286">
    <property type="protein sequence ID" value="KAK2153782.1"/>
    <property type="molecule type" value="Genomic_DNA"/>
</dbReference>